<dbReference type="Proteomes" id="UP000887565">
    <property type="component" value="Unplaced"/>
</dbReference>
<proteinExistence type="predicted"/>
<sequence length="161" mass="19066">MLHVDPQRRVNINHVLAHPWILQRNNLSMSRLQYANDPLFIKGAVAATYKAINCVINPAPLEPVNCSRLAQRRGFRPKSSTDTAYNRSSRFCHGYQIKSLKKQHITSCHFLFLRNKNDTDLAFFCLYFYEHFHTYNDQKLKQGQLYEKYIRDTHNFNIFLK</sequence>
<organism evidence="1 2">
    <name type="scientific">Romanomermis culicivorax</name>
    <name type="common">Nematode worm</name>
    <dbReference type="NCBI Taxonomy" id="13658"/>
    <lineage>
        <taxon>Eukaryota</taxon>
        <taxon>Metazoa</taxon>
        <taxon>Ecdysozoa</taxon>
        <taxon>Nematoda</taxon>
        <taxon>Enoplea</taxon>
        <taxon>Dorylaimia</taxon>
        <taxon>Mermithida</taxon>
        <taxon>Mermithoidea</taxon>
        <taxon>Mermithidae</taxon>
        <taxon>Romanomermis</taxon>
    </lineage>
</organism>
<name>A0A915KB70_ROMCU</name>
<protein>
    <submittedName>
        <fullName evidence="2">Uncharacterized protein</fullName>
    </submittedName>
</protein>
<dbReference type="AlphaFoldDB" id="A0A915KB70"/>
<accession>A0A915KB70</accession>
<dbReference type="WBParaSite" id="nRc.2.0.1.t36023-RA">
    <property type="protein sequence ID" value="nRc.2.0.1.t36023-RA"/>
    <property type="gene ID" value="nRc.2.0.1.g36023"/>
</dbReference>
<keyword evidence="1" id="KW-1185">Reference proteome</keyword>
<reference evidence="2" key="1">
    <citation type="submission" date="2022-11" db="UniProtKB">
        <authorList>
            <consortium name="WormBaseParasite"/>
        </authorList>
    </citation>
    <scope>IDENTIFICATION</scope>
</reference>
<evidence type="ECO:0000313" key="2">
    <source>
        <dbReference type="WBParaSite" id="nRc.2.0.1.t36023-RA"/>
    </source>
</evidence>
<evidence type="ECO:0000313" key="1">
    <source>
        <dbReference type="Proteomes" id="UP000887565"/>
    </source>
</evidence>